<feature type="transmembrane region" description="Helical" evidence="1">
    <location>
        <begin position="39"/>
        <end position="57"/>
    </location>
</feature>
<keyword evidence="1" id="KW-1133">Transmembrane helix</keyword>
<dbReference type="Proteomes" id="UP000029723">
    <property type="component" value="Unassembled WGS sequence"/>
</dbReference>
<feature type="transmembrane region" description="Helical" evidence="1">
    <location>
        <begin position="12"/>
        <end position="33"/>
    </location>
</feature>
<name>A0A098YPZ1_9BACT</name>
<dbReference type="AlphaFoldDB" id="A0A098YPZ1"/>
<protein>
    <recommendedName>
        <fullName evidence="4">DUF4199 domain-containing protein</fullName>
    </recommendedName>
</protein>
<evidence type="ECO:0000313" key="2">
    <source>
        <dbReference type="EMBL" id="KGI21394.1"/>
    </source>
</evidence>
<dbReference type="RefSeq" id="WP_036928587.1">
    <property type="nucleotide sequence ID" value="NZ_JRPQ01000154.1"/>
</dbReference>
<organism evidence="2 3">
    <name type="scientific">Hoylesella timonensis S9-PR14</name>
    <dbReference type="NCBI Taxonomy" id="1401062"/>
    <lineage>
        <taxon>Bacteria</taxon>
        <taxon>Pseudomonadati</taxon>
        <taxon>Bacteroidota</taxon>
        <taxon>Bacteroidia</taxon>
        <taxon>Bacteroidales</taxon>
        <taxon>Prevotellaceae</taxon>
        <taxon>Hoylesella</taxon>
    </lineage>
</organism>
<feature type="transmembrane region" description="Helical" evidence="1">
    <location>
        <begin position="78"/>
        <end position="98"/>
    </location>
</feature>
<evidence type="ECO:0008006" key="4">
    <source>
        <dbReference type="Google" id="ProtNLM"/>
    </source>
</evidence>
<sequence>MINVQTLIQLKAFARIDGLWLALLWTSSFACLMYPPLNILGNLLLLMTPVLMTWRVIKFRNYALDGSISYRRAFAYGCYMTFYASLIFAMVQCLYFQFLDNGHFVQLLNQSVEELKAIDTRNTNYWSNLQQSIEMMRSVSPIELAFMFMMQNLFIGTLTSTIVAIFGKKKK</sequence>
<evidence type="ECO:0000256" key="1">
    <source>
        <dbReference type="SAM" id="Phobius"/>
    </source>
</evidence>
<reference evidence="2 3" key="1">
    <citation type="submission" date="2014-07" db="EMBL/GenBank/DDBJ databases">
        <authorList>
            <person name="McCorrison J."/>
            <person name="Sanka R."/>
            <person name="Torralba M."/>
            <person name="Gillis M."/>
            <person name="Haft D.H."/>
            <person name="Methe B."/>
            <person name="Sutton G."/>
            <person name="Nelson K.E."/>
        </authorList>
    </citation>
    <scope>NUCLEOTIDE SEQUENCE [LARGE SCALE GENOMIC DNA]</scope>
    <source>
        <strain evidence="2 3">S9-PR14</strain>
    </source>
</reference>
<proteinExistence type="predicted"/>
<keyword evidence="1" id="KW-0472">Membrane</keyword>
<dbReference type="Pfam" id="PF13858">
    <property type="entry name" value="DUF4199"/>
    <property type="match status" value="1"/>
</dbReference>
<dbReference type="OrthoDB" id="1079293at2"/>
<dbReference type="InterPro" id="IPR025250">
    <property type="entry name" value="DUF4199"/>
</dbReference>
<feature type="transmembrane region" description="Helical" evidence="1">
    <location>
        <begin position="144"/>
        <end position="166"/>
    </location>
</feature>
<accession>A0A098YPZ1</accession>
<keyword evidence="1" id="KW-0812">Transmembrane</keyword>
<evidence type="ECO:0000313" key="3">
    <source>
        <dbReference type="Proteomes" id="UP000029723"/>
    </source>
</evidence>
<comment type="caution">
    <text evidence="2">The sequence shown here is derived from an EMBL/GenBank/DDBJ whole genome shotgun (WGS) entry which is preliminary data.</text>
</comment>
<dbReference type="EMBL" id="JRPQ01000154">
    <property type="protein sequence ID" value="KGI21394.1"/>
    <property type="molecule type" value="Genomic_DNA"/>
</dbReference>
<gene>
    <name evidence="2" type="ORF">HMPREF9304_10435</name>
</gene>